<name>S4MYC4_9ACTN</name>
<dbReference type="EMBL" id="AOPY01001282">
    <property type="protein sequence ID" value="EPJ42096.1"/>
    <property type="molecule type" value="Genomic_DNA"/>
</dbReference>
<reference evidence="2 3" key="1">
    <citation type="submission" date="2013-02" db="EMBL/GenBank/DDBJ databases">
        <title>Draft Genome Sequence of Streptomyces afghaniensis, Which Produces Compounds of the Julimycin B-Complex.</title>
        <authorList>
            <person name="Gruening B.A."/>
            <person name="Praeg A."/>
            <person name="Erxleben A."/>
            <person name="Guenther S."/>
            <person name="Fiedler H.-P."/>
            <person name="Goodfellow M."/>
            <person name="Mueller M."/>
        </authorList>
    </citation>
    <scope>NUCLEOTIDE SEQUENCE [LARGE SCALE GENOMIC DNA]</scope>
    <source>
        <strain evidence="2 3">772</strain>
    </source>
</reference>
<comment type="caution">
    <text evidence="2">The sequence shown here is derived from an EMBL/GenBank/DDBJ whole genome shotgun (WGS) entry which is preliminary data.</text>
</comment>
<evidence type="ECO:0000313" key="3">
    <source>
        <dbReference type="Proteomes" id="UP000015001"/>
    </source>
</evidence>
<proteinExistence type="predicted"/>
<dbReference type="HOGENOM" id="CLU_2977122_0_0_11"/>
<gene>
    <name evidence="2" type="ORF">STAFG_0858</name>
</gene>
<accession>S4MYC4</accession>
<protein>
    <submittedName>
        <fullName evidence="2">Uncharacterized protein</fullName>
    </submittedName>
</protein>
<keyword evidence="3" id="KW-1185">Reference proteome</keyword>
<dbReference type="Proteomes" id="UP000015001">
    <property type="component" value="Unassembled WGS sequence"/>
</dbReference>
<dbReference type="AlphaFoldDB" id="S4MYC4"/>
<organism evidence="2 3">
    <name type="scientific">Streptomyces afghaniensis 772</name>
    <dbReference type="NCBI Taxonomy" id="1283301"/>
    <lineage>
        <taxon>Bacteria</taxon>
        <taxon>Bacillati</taxon>
        <taxon>Actinomycetota</taxon>
        <taxon>Actinomycetes</taxon>
        <taxon>Kitasatosporales</taxon>
        <taxon>Streptomycetaceae</taxon>
        <taxon>Streptomyces</taxon>
    </lineage>
</organism>
<evidence type="ECO:0000256" key="1">
    <source>
        <dbReference type="SAM" id="MobiDB-lite"/>
    </source>
</evidence>
<feature type="region of interest" description="Disordered" evidence="1">
    <location>
        <begin position="28"/>
        <end position="58"/>
    </location>
</feature>
<feature type="compositionally biased region" description="Basic and acidic residues" evidence="1">
    <location>
        <begin position="44"/>
        <end position="58"/>
    </location>
</feature>
<evidence type="ECO:0000313" key="2">
    <source>
        <dbReference type="EMBL" id="EPJ42096.1"/>
    </source>
</evidence>
<dbReference type="PATRIC" id="fig|1283301.3.peg.842"/>
<sequence>MDLKSKVCVIRTITDQIVNEPYDYIVLAPGQHHPHPRHPGADGPRVRNEDARRGRVHP</sequence>